<dbReference type="STRING" id="1792845.BC343_07200"/>
<dbReference type="RefSeq" id="WP_078349149.1">
    <property type="nucleotide sequence ID" value="NZ_MBTF01000023.1"/>
</dbReference>
<reference evidence="2 3" key="1">
    <citation type="submission" date="2016-07" db="EMBL/GenBank/DDBJ databases">
        <title>Genomic analysis of zinc-resistant bacterium Mucilaginibacter pedocola TBZ30.</title>
        <authorList>
            <person name="Huang J."/>
            <person name="Tang J."/>
        </authorList>
    </citation>
    <scope>NUCLEOTIDE SEQUENCE [LARGE SCALE GENOMIC DNA]</scope>
    <source>
        <strain evidence="2 3">TBZ30</strain>
    </source>
</reference>
<dbReference type="Proteomes" id="UP000189739">
    <property type="component" value="Unassembled WGS sequence"/>
</dbReference>
<evidence type="ECO:0008006" key="4">
    <source>
        <dbReference type="Google" id="ProtNLM"/>
    </source>
</evidence>
<proteinExistence type="predicted"/>
<comment type="caution">
    <text evidence="2">The sequence shown here is derived from an EMBL/GenBank/DDBJ whole genome shotgun (WGS) entry which is preliminary data.</text>
</comment>
<evidence type="ECO:0000313" key="2">
    <source>
        <dbReference type="EMBL" id="OOQ58452.1"/>
    </source>
</evidence>
<dbReference type="AlphaFoldDB" id="A0A1S9PBU6"/>
<name>A0A1S9PBU6_9SPHI</name>
<feature type="chain" id="PRO_5012843020" description="Outer membrane protein beta-barrel domain-containing protein" evidence="1">
    <location>
        <begin position="22"/>
        <end position="304"/>
    </location>
</feature>
<keyword evidence="1" id="KW-0732">Signal</keyword>
<dbReference type="OrthoDB" id="835191at2"/>
<accession>A0A1S9PBU6</accession>
<protein>
    <recommendedName>
        <fullName evidence="4">Outer membrane protein beta-barrel domain-containing protein</fullName>
    </recommendedName>
</protein>
<organism evidence="2 3">
    <name type="scientific">Mucilaginibacter pedocola</name>
    <dbReference type="NCBI Taxonomy" id="1792845"/>
    <lineage>
        <taxon>Bacteria</taxon>
        <taxon>Pseudomonadati</taxon>
        <taxon>Bacteroidota</taxon>
        <taxon>Sphingobacteriia</taxon>
        <taxon>Sphingobacteriales</taxon>
        <taxon>Sphingobacteriaceae</taxon>
        <taxon>Mucilaginibacter</taxon>
    </lineage>
</organism>
<gene>
    <name evidence="2" type="ORF">BC343_07200</name>
</gene>
<keyword evidence="3" id="KW-1185">Reference proteome</keyword>
<feature type="signal peptide" evidence="1">
    <location>
        <begin position="1"/>
        <end position="21"/>
    </location>
</feature>
<evidence type="ECO:0000256" key="1">
    <source>
        <dbReference type="SAM" id="SignalP"/>
    </source>
</evidence>
<evidence type="ECO:0000313" key="3">
    <source>
        <dbReference type="Proteomes" id="UP000189739"/>
    </source>
</evidence>
<sequence>MKYLGILVFILSCGTLNAAMAKPVLIDTLKKRLPADADTVALKPAEADTTKPVKKNSLSAGINYGSDALFFGRTGPYKYPFVAADMVINYQSGFFVYGSALKVLGYNASVDEIDVGGGYFYRLSKKFTGTISYTRFIFNKESEIIKSASSNDINFKNSYDWGPFKTSIIGDYLFGKSYDIFATVSNSKYWESSWSIFDDQDYLSINPSFNFILGTQNFVQRYSIDHKYRLEANNIYVRNENAIGARANARFTMLNYSIKVPVSYNRPHYTLEFSYRYSMPVNVEGSLRNRRESFYNLTFYYVFY</sequence>
<dbReference type="EMBL" id="MBTF01000023">
    <property type="protein sequence ID" value="OOQ58452.1"/>
    <property type="molecule type" value="Genomic_DNA"/>
</dbReference>